<keyword evidence="2" id="KW-1185">Reference proteome</keyword>
<dbReference type="KEGG" id="hlr:HALLA_07055"/>
<dbReference type="Proteomes" id="UP000019024">
    <property type="component" value="Chromosome"/>
</dbReference>
<dbReference type="STRING" id="797299.HALLA_07055"/>
<dbReference type="AlphaFoldDB" id="W0JJ56"/>
<evidence type="ECO:0000313" key="1">
    <source>
        <dbReference type="EMBL" id="AHF98643.1"/>
    </source>
</evidence>
<accession>W0JJ56</accession>
<organism evidence="1 2">
    <name type="scientific">Halostagnicola larsenii XH-48</name>
    <dbReference type="NCBI Taxonomy" id="797299"/>
    <lineage>
        <taxon>Archaea</taxon>
        <taxon>Methanobacteriati</taxon>
        <taxon>Methanobacteriota</taxon>
        <taxon>Stenosarchaea group</taxon>
        <taxon>Halobacteria</taxon>
        <taxon>Halobacteriales</taxon>
        <taxon>Natrialbaceae</taxon>
        <taxon>Halostagnicola</taxon>
    </lineage>
</organism>
<dbReference type="eggNOG" id="arCOG10930">
    <property type="taxonomic scope" value="Archaea"/>
</dbReference>
<proteinExistence type="predicted"/>
<gene>
    <name evidence="1" type="ORF">HALLA_07055</name>
</gene>
<evidence type="ECO:0000313" key="2">
    <source>
        <dbReference type="Proteomes" id="UP000019024"/>
    </source>
</evidence>
<reference evidence="1 2" key="1">
    <citation type="submission" date="2014-01" db="EMBL/GenBank/DDBJ databases">
        <authorList>
            <consortium name="DOE Joint Genome Institute"/>
            <person name="Anderson I."/>
            <person name="Huntemann M."/>
            <person name="Han J."/>
            <person name="Chen A."/>
            <person name="Kyrpides N."/>
            <person name="Mavromatis K."/>
            <person name="Markowitz V."/>
            <person name="Palaniappan K."/>
            <person name="Ivanova N."/>
            <person name="Schaumberg A."/>
            <person name="Pati A."/>
            <person name="Liolios K."/>
            <person name="Nordberg H.P."/>
            <person name="Cantor M.N."/>
            <person name="Hua S.X."/>
            <person name="Woyke T."/>
        </authorList>
    </citation>
    <scope>NUCLEOTIDE SEQUENCE [LARGE SCALE GENOMIC DNA]</scope>
    <source>
        <strain evidence="1 2">XH-48</strain>
    </source>
</reference>
<dbReference type="EMBL" id="CP007055">
    <property type="protein sequence ID" value="AHF98643.1"/>
    <property type="molecule type" value="Genomic_DNA"/>
</dbReference>
<dbReference type="HOGENOM" id="CLU_205637_0_0_2"/>
<sequence>MSKMRDRVKAAARCDECGAIYSAWKLPDGSIRIIGRKDGCRCGATSFQILRD</sequence>
<protein>
    <submittedName>
        <fullName evidence="1">Uncharacterized protein</fullName>
    </submittedName>
</protein>
<name>W0JJ56_9EURY</name>